<comment type="caution">
    <text evidence="2">The sequence shown here is derived from an EMBL/GenBank/DDBJ whole genome shotgun (WGS) entry which is preliminary data.</text>
</comment>
<protein>
    <submittedName>
        <fullName evidence="2">Uncharacterized protein</fullName>
    </submittedName>
</protein>
<feature type="region of interest" description="Disordered" evidence="1">
    <location>
        <begin position="19"/>
        <end position="40"/>
    </location>
</feature>
<sequence length="107" mass="12029">MRRDAFQAGWQQLAHMCSRVRSPGAPPEPRHRTGQRATVDLPVKNDLTARWRRSSGWRRFLTDARVLGTASPHPHLTAICGHRVPWGEGGGDRDADVWLSRPSIATR</sequence>
<name>A0AAD7SYE8_9TELE</name>
<dbReference type="AlphaFoldDB" id="A0AAD7SYE8"/>
<proteinExistence type="predicted"/>
<dbReference type="EMBL" id="JAINUG010000024">
    <property type="protein sequence ID" value="KAJ8411031.1"/>
    <property type="molecule type" value="Genomic_DNA"/>
</dbReference>
<reference evidence="2" key="1">
    <citation type="journal article" date="2023" name="Science">
        <title>Genome structures resolve the early diversification of teleost fishes.</title>
        <authorList>
            <person name="Parey E."/>
            <person name="Louis A."/>
            <person name="Montfort J."/>
            <person name="Bouchez O."/>
            <person name="Roques C."/>
            <person name="Iampietro C."/>
            <person name="Lluch J."/>
            <person name="Castinel A."/>
            <person name="Donnadieu C."/>
            <person name="Desvignes T."/>
            <person name="Floi Bucao C."/>
            <person name="Jouanno E."/>
            <person name="Wen M."/>
            <person name="Mejri S."/>
            <person name="Dirks R."/>
            <person name="Jansen H."/>
            <person name="Henkel C."/>
            <person name="Chen W.J."/>
            <person name="Zahm M."/>
            <person name="Cabau C."/>
            <person name="Klopp C."/>
            <person name="Thompson A.W."/>
            <person name="Robinson-Rechavi M."/>
            <person name="Braasch I."/>
            <person name="Lecointre G."/>
            <person name="Bobe J."/>
            <person name="Postlethwait J.H."/>
            <person name="Berthelot C."/>
            <person name="Roest Crollius H."/>
            <person name="Guiguen Y."/>
        </authorList>
    </citation>
    <scope>NUCLEOTIDE SEQUENCE</scope>
    <source>
        <strain evidence="2">NC1722</strain>
    </source>
</reference>
<evidence type="ECO:0000313" key="2">
    <source>
        <dbReference type="EMBL" id="KAJ8411031.1"/>
    </source>
</evidence>
<evidence type="ECO:0000256" key="1">
    <source>
        <dbReference type="SAM" id="MobiDB-lite"/>
    </source>
</evidence>
<evidence type="ECO:0000313" key="3">
    <source>
        <dbReference type="Proteomes" id="UP001221898"/>
    </source>
</evidence>
<organism evidence="2 3">
    <name type="scientific">Aldrovandia affinis</name>
    <dbReference type="NCBI Taxonomy" id="143900"/>
    <lineage>
        <taxon>Eukaryota</taxon>
        <taxon>Metazoa</taxon>
        <taxon>Chordata</taxon>
        <taxon>Craniata</taxon>
        <taxon>Vertebrata</taxon>
        <taxon>Euteleostomi</taxon>
        <taxon>Actinopterygii</taxon>
        <taxon>Neopterygii</taxon>
        <taxon>Teleostei</taxon>
        <taxon>Notacanthiformes</taxon>
        <taxon>Halosauridae</taxon>
        <taxon>Aldrovandia</taxon>
    </lineage>
</organism>
<gene>
    <name evidence="2" type="ORF">AAFF_G00180660</name>
</gene>
<keyword evidence="3" id="KW-1185">Reference proteome</keyword>
<dbReference type="Proteomes" id="UP001221898">
    <property type="component" value="Unassembled WGS sequence"/>
</dbReference>
<accession>A0AAD7SYE8</accession>